<comment type="caution">
    <text evidence="2">The sequence shown here is derived from an EMBL/GenBank/DDBJ whole genome shotgun (WGS) entry which is preliminary data.</text>
</comment>
<dbReference type="Proteomes" id="UP000253945">
    <property type="component" value="Unassembled WGS sequence"/>
</dbReference>
<keyword evidence="3" id="KW-1185">Reference proteome</keyword>
<dbReference type="EMBL" id="QEQF01000001">
    <property type="protein sequence ID" value="RDF11783.1"/>
    <property type="molecule type" value="Genomic_DNA"/>
</dbReference>
<sequence length="75" mass="8950">MPEEHLTEYQLFYQEQPFGLWREDYRTAQIAYLLAAINSDPKKSPPKLTEFMPFFAQEEKEMEEDDGIADYLAKR</sequence>
<organism evidence="2 3">
    <name type="scientific">Haemophilus paraphrohaemolyticus</name>
    <dbReference type="NCBI Taxonomy" id="736"/>
    <lineage>
        <taxon>Bacteria</taxon>
        <taxon>Pseudomonadati</taxon>
        <taxon>Pseudomonadota</taxon>
        <taxon>Gammaproteobacteria</taxon>
        <taxon>Pasteurellales</taxon>
        <taxon>Pasteurellaceae</taxon>
        <taxon>Haemophilus</taxon>
    </lineage>
</organism>
<name>A0A369ZWW3_9PAST</name>
<evidence type="ECO:0000259" key="1">
    <source>
        <dbReference type="Pfam" id="PF06223"/>
    </source>
</evidence>
<dbReference type="Pfam" id="PF06223">
    <property type="entry name" value="Phage_tail_T"/>
    <property type="match status" value="1"/>
</dbReference>
<proteinExistence type="predicted"/>
<evidence type="ECO:0000313" key="2">
    <source>
        <dbReference type="EMBL" id="RDF11783.1"/>
    </source>
</evidence>
<gene>
    <name evidence="2" type="ORF">DPV92_00990</name>
</gene>
<protein>
    <submittedName>
        <fullName evidence="2">DUF4035 domain-containing protein</fullName>
    </submittedName>
</protein>
<feature type="domain" description="Minor tail T" evidence="1">
    <location>
        <begin position="3"/>
        <end position="73"/>
    </location>
</feature>
<accession>A0A369ZWW3</accession>
<dbReference type="AlphaFoldDB" id="A0A369ZWW3"/>
<dbReference type="InterPro" id="IPR009350">
    <property type="entry name" value="Phage_tail_T"/>
</dbReference>
<evidence type="ECO:0000313" key="3">
    <source>
        <dbReference type="Proteomes" id="UP000253945"/>
    </source>
</evidence>
<reference evidence="2 3" key="1">
    <citation type="submission" date="2018-05" db="EMBL/GenBank/DDBJ databases">
        <title>Draft Genome Sequences for a Diverse set of 7 Haemophilus Species.</title>
        <authorList>
            <person name="Nichols M."/>
            <person name="Topaz N."/>
            <person name="Wang X."/>
            <person name="Wang X."/>
            <person name="Boxrud D."/>
        </authorList>
    </citation>
    <scope>NUCLEOTIDE SEQUENCE [LARGE SCALE GENOMIC DNA]</scope>
    <source>
        <strain evidence="2 3">C2014016342</strain>
    </source>
</reference>
<dbReference type="RefSeq" id="WP_111353257.1">
    <property type="nucleotide sequence ID" value="NZ_QEQF01000001.1"/>
</dbReference>